<name>A0AAF0DPY3_9BASI</name>
<dbReference type="Gene3D" id="3.30.300.130">
    <property type="entry name" value="Fe-S cluster assembly (FSCA)"/>
    <property type="match status" value="1"/>
</dbReference>
<dbReference type="PANTHER" id="PTHR12377:SF0">
    <property type="entry name" value="CYTOSOLIC IRON-SULFUR ASSEMBLY COMPONENT 2B"/>
    <property type="match status" value="1"/>
</dbReference>
<evidence type="ECO:0000313" key="5">
    <source>
        <dbReference type="EMBL" id="WFC93793.1"/>
    </source>
</evidence>
<dbReference type="GO" id="GO:0140535">
    <property type="term" value="C:intracellular protein-containing complex"/>
    <property type="evidence" value="ECO:0007669"/>
    <property type="project" value="UniProtKB-ARBA"/>
</dbReference>
<feature type="domain" description="MIP18 family-like" evidence="4">
    <location>
        <begin position="69"/>
        <end position="148"/>
    </location>
</feature>
<dbReference type="PANTHER" id="PTHR12377">
    <property type="entry name" value="CYTOSOLIC IRON-SULFUR ASSEMBLY COMPONENT 2B-RELATED"/>
    <property type="match status" value="1"/>
</dbReference>
<evidence type="ECO:0000256" key="2">
    <source>
        <dbReference type="ARBA" id="ARBA00022829"/>
    </source>
</evidence>
<feature type="region of interest" description="Disordered" evidence="3">
    <location>
        <begin position="1"/>
        <end position="63"/>
    </location>
</feature>
<dbReference type="InterPro" id="IPR034904">
    <property type="entry name" value="FSCA_dom_sf"/>
</dbReference>
<protein>
    <submittedName>
        <fullName evidence="5">Cytosolic iron-sulfur assembly component 2B</fullName>
    </submittedName>
</protein>
<dbReference type="FunFam" id="3.30.300.130:FF:000005">
    <property type="entry name" value="Mitotic spindle-associated mmxd complex subunit"/>
    <property type="match status" value="1"/>
</dbReference>
<organism evidence="5 6">
    <name type="scientific">Malassezia brasiliensis</name>
    <dbReference type="NCBI Taxonomy" id="1821822"/>
    <lineage>
        <taxon>Eukaryota</taxon>
        <taxon>Fungi</taxon>
        <taxon>Dikarya</taxon>
        <taxon>Basidiomycota</taxon>
        <taxon>Ustilaginomycotina</taxon>
        <taxon>Malasseziomycetes</taxon>
        <taxon>Malasseziales</taxon>
        <taxon>Malasseziaceae</taxon>
        <taxon>Malassezia</taxon>
    </lineage>
</organism>
<proteinExistence type="inferred from homology"/>
<dbReference type="SUPFAM" id="SSF117916">
    <property type="entry name" value="Fe-S cluster assembly (FSCA) domain-like"/>
    <property type="match status" value="1"/>
</dbReference>
<feature type="compositionally biased region" description="Acidic residues" evidence="3">
    <location>
        <begin position="46"/>
        <end position="58"/>
    </location>
</feature>
<dbReference type="GO" id="GO:1990229">
    <property type="term" value="C:iron-sulfur cluster assembly complex"/>
    <property type="evidence" value="ECO:0007669"/>
    <property type="project" value="UniProtKB-ARBA"/>
</dbReference>
<dbReference type="InterPro" id="IPR039796">
    <property type="entry name" value="MIP18"/>
</dbReference>
<evidence type="ECO:0000256" key="1">
    <source>
        <dbReference type="ARBA" id="ARBA00010381"/>
    </source>
</evidence>
<gene>
    <name evidence="5" type="primary">CIAO2B</name>
    <name evidence="5" type="ORF">MBRA1_000416</name>
</gene>
<dbReference type="AlphaFoldDB" id="A0AAF0DPY3"/>
<keyword evidence="6" id="KW-1185">Reference proteome</keyword>
<dbReference type="GO" id="GO:0007059">
    <property type="term" value="P:chromosome segregation"/>
    <property type="evidence" value="ECO:0007669"/>
    <property type="project" value="UniProtKB-KW"/>
</dbReference>
<reference evidence="5" key="1">
    <citation type="submission" date="2023-03" db="EMBL/GenBank/DDBJ databases">
        <title>Mating type loci evolution in Malassezia.</title>
        <authorList>
            <person name="Coelho M.A."/>
        </authorList>
    </citation>
    <scope>NUCLEOTIDE SEQUENCE</scope>
    <source>
        <strain evidence="5">CBS 14135</strain>
    </source>
</reference>
<dbReference type="InterPro" id="IPR002744">
    <property type="entry name" value="MIP18-like"/>
</dbReference>
<dbReference type="EMBL" id="CP119951">
    <property type="protein sequence ID" value="WFC93793.1"/>
    <property type="molecule type" value="Genomic_DNA"/>
</dbReference>
<keyword evidence="2" id="KW-0159">Chromosome partition</keyword>
<dbReference type="Pfam" id="PF01883">
    <property type="entry name" value="FeS_assembly_P"/>
    <property type="match status" value="1"/>
</dbReference>
<evidence type="ECO:0000256" key="3">
    <source>
        <dbReference type="SAM" id="MobiDB-lite"/>
    </source>
</evidence>
<evidence type="ECO:0000259" key="4">
    <source>
        <dbReference type="Pfam" id="PF01883"/>
    </source>
</evidence>
<sequence length="212" mass="23428">MDNANPVVYATRVDQPREAEQRAAAQSTQWWRDDRLAPHAHLFAPDDAESDEESSDDSDVPRDALDAREVFDLVRSITDPEHPLTLEQLAVVNEQHITVDEGDPTTKRAPHVLLEFTPTIPHCSMATLIGLSLRVRLLRALPAKYKVDIRIRKGTHQSENAINKQLNDKERVAAALENKHLLGVVHGCLATSAQRGAGTKIQTNGSPLLTTS</sequence>
<dbReference type="Gene3D" id="6.10.250.1280">
    <property type="match status" value="1"/>
</dbReference>
<dbReference type="GO" id="GO:0051604">
    <property type="term" value="P:protein maturation"/>
    <property type="evidence" value="ECO:0007669"/>
    <property type="project" value="InterPro"/>
</dbReference>
<comment type="similarity">
    <text evidence="1">Belongs to the MIP18 family.</text>
</comment>
<evidence type="ECO:0000313" key="6">
    <source>
        <dbReference type="Proteomes" id="UP001216638"/>
    </source>
</evidence>
<dbReference type="Proteomes" id="UP001216638">
    <property type="component" value="Chromosome 1"/>
</dbReference>
<accession>A0AAF0DPY3</accession>